<keyword evidence="2 6" id="KW-0812">Transmembrane</keyword>
<evidence type="ECO:0000256" key="2">
    <source>
        <dbReference type="ARBA" id="ARBA00022692"/>
    </source>
</evidence>
<evidence type="ECO:0000313" key="7">
    <source>
        <dbReference type="EMBL" id="MDM7830948.1"/>
    </source>
</evidence>
<dbReference type="EMBL" id="JAUCGR010000002">
    <property type="protein sequence ID" value="MDM7830948.1"/>
    <property type="molecule type" value="Genomic_DNA"/>
</dbReference>
<reference evidence="7 8" key="1">
    <citation type="submission" date="2023-06" db="EMBL/GenBank/DDBJ databases">
        <title>Cellulomonas sp. MW9 Whole genome sequence.</title>
        <authorList>
            <person name="Park S."/>
        </authorList>
    </citation>
    <scope>NUCLEOTIDE SEQUENCE [LARGE SCALE GENOMIC DNA]</scope>
    <source>
        <strain evidence="7 8">MW9</strain>
    </source>
</reference>
<sequence length="291" mass="30006">MTFQGDGSFGGGRVKTGGGRGKAVAGGGGVVGLLVVLVYVFSNGQVDLGGIAGDGSEPGATGTVGTCTVEQANTDRTCRLSATAYALDTYWESTLTAAGQQFAQPDVQSFSGSVSTGCGGATSASGPFYCPPDATIYLDVSFYDELESRFGGEDGPLAEEYVTAHEYGHHIQNITGVMDKADRGGTGAESDSVRVELQADCYAGMWAGDAASTINPDTGEPYLAPITAEQLKNALGAAAAVGDDHIQEQSGGSVNPDTWTHGSSEERQRWFTRGYEKGTLEACDTFAADSL</sequence>
<evidence type="ECO:0000313" key="8">
    <source>
        <dbReference type="Proteomes" id="UP001321453"/>
    </source>
</evidence>
<accession>A0ABT7S5Q4</accession>
<evidence type="ECO:0000256" key="1">
    <source>
        <dbReference type="ARBA" id="ARBA00004167"/>
    </source>
</evidence>
<feature type="transmembrane region" description="Helical" evidence="6">
    <location>
        <begin position="23"/>
        <end position="41"/>
    </location>
</feature>
<proteinExistence type="predicted"/>
<evidence type="ECO:0000256" key="4">
    <source>
        <dbReference type="ARBA" id="ARBA00023136"/>
    </source>
</evidence>
<gene>
    <name evidence="7" type="ORF">QRT05_06350</name>
</gene>
<organism evidence="7 8">
    <name type="scientific">Cellulomonas edaphi</name>
    <dbReference type="NCBI Taxonomy" id="3053468"/>
    <lineage>
        <taxon>Bacteria</taxon>
        <taxon>Bacillati</taxon>
        <taxon>Actinomycetota</taxon>
        <taxon>Actinomycetes</taxon>
        <taxon>Micrococcales</taxon>
        <taxon>Cellulomonadaceae</taxon>
        <taxon>Cellulomonas</taxon>
    </lineage>
</organism>
<name>A0ABT7S5Q4_9CELL</name>
<feature type="region of interest" description="Disordered" evidence="5">
    <location>
        <begin position="247"/>
        <end position="266"/>
    </location>
</feature>
<dbReference type="Proteomes" id="UP001321453">
    <property type="component" value="Unassembled WGS sequence"/>
</dbReference>
<dbReference type="PANTHER" id="PTHR30168:SF0">
    <property type="entry name" value="INNER MEMBRANE PROTEIN"/>
    <property type="match status" value="1"/>
</dbReference>
<dbReference type="InterPro" id="IPR007343">
    <property type="entry name" value="Uncharacterised_pept_Zn_put"/>
</dbReference>
<keyword evidence="8" id="KW-1185">Reference proteome</keyword>
<evidence type="ECO:0000256" key="6">
    <source>
        <dbReference type="SAM" id="Phobius"/>
    </source>
</evidence>
<dbReference type="PANTHER" id="PTHR30168">
    <property type="entry name" value="PUTATIVE MEMBRANE PROTEIN YPFJ"/>
    <property type="match status" value="1"/>
</dbReference>
<keyword evidence="4 6" id="KW-0472">Membrane</keyword>
<dbReference type="Pfam" id="PF04228">
    <property type="entry name" value="Zn_peptidase"/>
    <property type="match status" value="1"/>
</dbReference>
<evidence type="ECO:0000256" key="3">
    <source>
        <dbReference type="ARBA" id="ARBA00022989"/>
    </source>
</evidence>
<feature type="compositionally biased region" description="Polar residues" evidence="5">
    <location>
        <begin position="248"/>
        <end position="262"/>
    </location>
</feature>
<keyword evidence="3 6" id="KW-1133">Transmembrane helix</keyword>
<comment type="caution">
    <text evidence="7">The sequence shown here is derived from an EMBL/GenBank/DDBJ whole genome shotgun (WGS) entry which is preliminary data.</text>
</comment>
<protein>
    <submittedName>
        <fullName evidence="7">Neutral zinc metallopeptidase</fullName>
    </submittedName>
</protein>
<comment type="subcellular location">
    <subcellularLocation>
        <location evidence="1">Membrane</location>
        <topology evidence="1">Single-pass membrane protein</topology>
    </subcellularLocation>
</comment>
<evidence type="ECO:0000256" key="5">
    <source>
        <dbReference type="SAM" id="MobiDB-lite"/>
    </source>
</evidence>
<dbReference type="RefSeq" id="WP_289446160.1">
    <property type="nucleotide sequence ID" value="NZ_JAUCGR010000002.1"/>
</dbReference>